<reference evidence="3" key="1">
    <citation type="submission" date="2019-05" db="EMBL/GenBank/DDBJ databases">
        <title>Annotation for the trematode Fasciolopsis buski.</title>
        <authorList>
            <person name="Choi Y.-J."/>
        </authorList>
    </citation>
    <scope>NUCLEOTIDE SEQUENCE</scope>
    <source>
        <strain evidence="3">HT</strain>
        <tissue evidence="3">Whole worm</tissue>
    </source>
</reference>
<feature type="compositionally biased region" description="Polar residues" evidence="2">
    <location>
        <begin position="973"/>
        <end position="992"/>
    </location>
</feature>
<feature type="coiled-coil region" evidence="1">
    <location>
        <begin position="1442"/>
        <end position="1487"/>
    </location>
</feature>
<keyword evidence="3" id="KW-0812">Transmembrane</keyword>
<organism evidence="3 4">
    <name type="scientific">Fasciolopsis buskii</name>
    <dbReference type="NCBI Taxonomy" id="27845"/>
    <lineage>
        <taxon>Eukaryota</taxon>
        <taxon>Metazoa</taxon>
        <taxon>Spiralia</taxon>
        <taxon>Lophotrochozoa</taxon>
        <taxon>Platyhelminthes</taxon>
        <taxon>Trematoda</taxon>
        <taxon>Digenea</taxon>
        <taxon>Plagiorchiida</taxon>
        <taxon>Echinostomata</taxon>
        <taxon>Echinostomatoidea</taxon>
        <taxon>Fasciolidae</taxon>
        <taxon>Fasciolopsis</taxon>
    </lineage>
</organism>
<protein>
    <submittedName>
        <fullName evidence="3">Transmembrane protein</fullName>
    </submittedName>
</protein>
<keyword evidence="1" id="KW-0175">Coiled coil</keyword>
<evidence type="ECO:0000313" key="4">
    <source>
        <dbReference type="Proteomes" id="UP000728185"/>
    </source>
</evidence>
<dbReference type="Proteomes" id="UP000728185">
    <property type="component" value="Unassembled WGS sequence"/>
</dbReference>
<dbReference type="InterPro" id="IPR040401">
    <property type="entry name" value="CCDC162"/>
</dbReference>
<accession>A0A8E0VHP8</accession>
<dbReference type="EMBL" id="LUCM01008148">
    <property type="protein sequence ID" value="KAA0188869.1"/>
    <property type="molecule type" value="Genomic_DNA"/>
</dbReference>
<dbReference type="PANTHER" id="PTHR33331:SF13">
    <property type="entry name" value="COILED-COIL DOMAIN CONTAINING 162"/>
    <property type="match status" value="1"/>
</dbReference>
<comment type="caution">
    <text evidence="3">The sequence shown here is derived from an EMBL/GenBank/DDBJ whole genome shotgun (WGS) entry which is preliminary data.</text>
</comment>
<feature type="coiled-coil region" evidence="1">
    <location>
        <begin position="1339"/>
        <end position="1394"/>
    </location>
</feature>
<feature type="coiled-coil region" evidence="1">
    <location>
        <begin position="1273"/>
        <end position="1300"/>
    </location>
</feature>
<feature type="region of interest" description="Disordered" evidence="2">
    <location>
        <begin position="935"/>
        <end position="1012"/>
    </location>
</feature>
<sequence length="1667" mass="190604">MYAHREVDRFGVLYDMWVNETAFQEAKKHLMDVYMEVYGHIVSRDCRRRLAQVMTDLMYQRPRLDLNENYFVQAYRYECAILRQRTEAMRSILNHQIINQREYLKKIQPEKPEFGLPPPLIERFPIAPNSDETFLTPVYVLEFHPSLACTPSLAEAMDHSVRLVYNLFTPSHPMQEVMLEKRFYDFLRYEVDTLKPLGASYTPQLQRDLFSSYFIEDAMQMCELSNQHLAAIQQRNSRGDKKTRQMYLLNELGRLLDLISLRHRLMNCMWECEVLSKIYLTFANEMGFDDFHLFIRPLQFEAAKYKEGAEEFRPPIYITAIQDDDSSLDKFLPSALPLAIHELDETHVGKFSFRGKVTIMEMLETRGVENLLAILKTQIAHKNALTAAVLLAYNARPSFYTAHSPKTKNGVMRPFSTGANLISYTGLSGTQVGPTPLALERSKHQLNAEYHPEAFFSIQLEKSPSRDRMQNSFIKRTQGGGLASSKSSIESEKMKREFISQFCLDFGQRAQQASLRAQIISTYSSILTILEKVPTITDDFFVLGYAFEKKSAEDDMDVQETDPRSLRARPRRVLSTDGTKLYNLWFIPHFIEVLFIFRHLDDESCTRALRCMARLAGVLHDILHYLIAYARLGISSARITPEQRLQIVAGSKQSAAVSKRTGSRTALPTASEAASLVAGAAAYSPSVAQLVNAGTIGGMNMALASPAMSVTPLDLNAHGHSLVVDQVVEDLSDFDGGPMSTLATELREIQYQINRLPDPTEPEQVISMLCQRRDCMFLQFDVCLRSVLGETFLAAGNQEAYQEVKENSHFPLAELSNVQRTCLTAIDLNVPEPMEARDDQAKNLFPWRSLVNCYGPFLLFCLGPCSIEYNIRLCLAGLKPVDRPTVHGELLAMNLSLEDVLEVGDMLEAKAGEPLPIQQAENMHCMLGKRIRDRRREVPASSTVSPGQPTNTTTTSMATSTAPPAQTAGGTSQNVAPATPSTDNTGQKSSSQSANATAGVSGGTAGGHQDKLTKLSTQDTPVEAYNLIKKFLILCKRVELLKYAWGRRRLGLEQIDTPSLFKTFCNIYKREKLYPLLRSLAIQYRQHDMYSMGPLDETDIFVMPKGIPEMVVRQRQLLKLIEAFEFYMIADLRKLIVRQTDMVIKERNREEGNLPLDLWKRPAMKEAMTFKRPALADEFIVDLMSGMQLDERTNQYTITKDKLNEVLQTMAISVMRVQRESYENYSMYYENLLKNQHSLLYAREREIDALKESLKQKDLETSVTVQFQMSEQAHNLLLEVTALRARIAELEEANSKTEAKVRLRVRREFSVAMRKLFGLSFEQKARIDEYRNHLHTITLQRIAEVREEASAEMARIKERSGARTSAEDDLAERNLRLSREVNSLRQRNIRLQQMMSRLRVMAHWQHTTLRCAFEKQISGVEEQRNQSKTQVTRLGLLSEQRVRMLNEEMSKLRDHLSSTEKHLNDMRKALDKEMNDKVEKRHAAERKAATDKQMAMVKQMHIDQLVAEIAEKNAMLEQMGSLLDASAKSKKQEADKSVREVDLLRKQLREERKLKKSAIHKVDDLMSQLYEFETAYSVAQEAQTDSMSQTPLLTKKPTVNKQRPATFEELLSKKCGPYTGEHYLKFRREMVGVPLLRQRLTQQLLQNGSPQTHMRFLQMHEEQTDKE</sequence>
<keyword evidence="3" id="KW-0472">Membrane</keyword>
<name>A0A8E0VHP8_9TREM</name>
<evidence type="ECO:0000256" key="1">
    <source>
        <dbReference type="SAM" id="Coils"/>
    </source>
</evidence>
<gene>
    <name evidence="3" type="ORF">FBUS_00568</name>
</gene>
<evidence type="ECO:0000256" key="2">
    <source>
        <dbReference type="SAM" id="MobiDB-lite"/>
    </source>
</evidence>
<proteinExistence type="predicted"/>
<evidence type="ECO:0000313" key="3">
    <source>
        <dbReference type="EMBL" id="KAA0188869.1"/>
    </source>
</evidence>
<dbReference type="OrthoDB" id="76966at2759"/>
<dbReference type="PANTHER" id="PTHR33331">
    <property type="entry name" value="COILED-COIL DOMAIN-CONTAINING PROTEIN 162"/>
    <property type="match status" value="1"/>
</dbReference>
<feature type="compositionally biased region" description="Low complexity" evidence="2">
    <location>
        <begin position="948"/>
        <end position="972"/>
    </location>
</feature>
<keyword evidence="4" id="KW-1185">Reference proteome</keyword>